<comment type="similarity">
    <text evidence="2 6">Belongs to the FPP/GGPP synthase family.</text>
</comment>
<dbReference type="GO" id="GO:0004659">
    <property type="term" value="F:prenyltransferase activity"/>
    <property type="evidence" value="ECO:0007669"/>
    <property type="project" value="InterPro"/>
</dbReference>
<reference evidence="7" key="1">
    <citation type="submission" date="2021-01" db="EMBL/GenBank/DDBJ databases">
        <title>Whole genome shotgun sequence of Rugosimonospora africana NBRC 104875.</title>
        <authorList>
            <person name="Komaki H."/>
            <person name="Tamura T."/>
        </authorList>
    </citation>
    <scope>NUCLEOTIDE SEQUENCE</scope>
    <source>
        <strain evidence="7">NBRC 104875</strain>
    </source>
</reference>
<dbReference type="SFLD" id="SFLDS00005">
    <property type="entry name" value="Isoprenoid_Synthase_Type_I"/>
    <property type="match status" value="1"/>
</dbReference>
<evidence type="ECO:0000256" key="2">
    <source>
        <dbReference type="ARBA" id="ARBA00006706"/>
    </source>
</evidence>
<dbReference type="SUPFAM" id="SSF48576">
    <property type="entry name" value="Terpenoid synthases"/>
    <property type="match status" value="1"/>
</dbReference>
<dbReference type="CDD" id="cd00685">
    <property type="entry name" value="Trans_IPPS_HT"/>
    <property type="match status" value="1"/>
</dbReference>
<evidence type="ECO:0000256" key="3">
    <source>
        <dbReference type="ARBA" id="ARBA00022679"/>
    </source>
</evidence>
<evidence type="ECO:0000256" key="1">
    <source>
        <dbReference type="ARBA" id="ARBA00001946"/>
    </source>
</evidence>
<evidence type="ECO:0000256" key="6">
    <source>
        <dbReference type="RuleBase" id="RU004466"/>
    </source>
</evidence>
<dbReference type="Pfam" id="PF00348">
    <property type="entry name" value="polyprenyl_synt"/>
    <property type="match status" value="1"/>
</dbReference>
<protein>
    <submittedName>
        <fullName evidence="7">Geranylgeranyl pyrophosphate synthase</fullName>
    </submittedName>
</protein>
<dbReference type="GO" id="GO:0008299">
    <property type="term" value="P:isoprenoid biosynthetic process"/>
    <property type="evidence" value="ECO:0007669"/>
    <property type="project" value="InterPro"/>
</dbReference>
<keyword evidence="4" id="KW-0479">Metal-binding</keyword>
<evidence type="ECO:0000256" key="4">
    <source>
        <dbReference type="ARBA" id="ARBA00022723"/>
    </source>
</evidence>
<name>A0A8J3QJT4_9ACTN</name>
<evidence type="ECO:0000313" key="8">
    <source>
        <dbReference type="Proteomes" id="UP000642748"/>
    </source>
</evidence>
<keyword evidence="5" id="KW-0460">Magnesium</keyword>
<dbReference type="AlphaFoldDB" id="A0A8J3QJT4"/>
<dbReference type="Proteomes" id="UP000642748">
    <property type="component" value="Unassembled WGS sequence"/>
</dbReference>
<dbReference type="PANTHER" id="PTHR12001:SF69">
    <property type="entry name" value="ALL TRANS-POLYPRENYL-DIPHOSPHATE SYNTHASE PDSS1"/>
    <property type="match status" value="1"/>
</dbReference>
<keyword evidence="8" id="KW-1185">Reference proteome</keyword>
<dbReference type="RefSeq" id="WP_203915625.1">
    <property type="nucleotide sequence ID" value="NZ_BONZ01000001.1"/>
</dbReference>
<organism evidence="7 8">
    <name type="scientific">Rugosimonospora africana</name>
    <dbReference type="NCBI Taxonomy" id="556532"/>
    <lineage>
        <taxon>Bacteria</taxon>
        <taxon>Bacillati</taxon>
        <taxon>Actinomycetota</taxon>
        <taxon>Actinomycetes</taxon>
        <taxon>Micromonosporales</taxon>
        <taxon>Micromonosporaceae</taxon>
        <taxon>Rugosimonospora</taxon>
    </lineage>
</organism>
<dbReference type="InterPro" id="IPR000092">
    <property type="entry name" value="Polyprenyl_synt"/>
</dbReference>
<gene>
    <name evidence="7" type="ORF">Raf01_00680</name>
</gene>
<evidence type="ECO:0000256" key="5">
    <source>
        <dbReference type="ARBA" id="ARBA00022842"/>
    </source>
</evidence>
<dbReference type="Gene3D" id="1.10.600.10">
    <property type="entry name" value="Farnesyl Diphosphate Synthase"/>
    <property type="match status" value="1"/>
</dbReference>
<dbReference type="InterPro" id="IPR033749">
    <property type="entry name" value="Polyprenyl_synt_CS"/>
</dbReference>
<proteinExistence type="inferred from homology"/>
<dbReference type="GO" id="GO:0046872">
    <property type="term" value="F:metal ion binding"/>
    <property type="evidence" value="ECO:0007669"/>
    <property type="project" value="UniProtKB-KW"/>
</dbReference>
<dbReference type="InterPro" id="IPR008949">
    <property type="entry name" value="Isoprenoid_synthase_dom_sf"/>
</dbReference>
<comment type="cofactor">
    <cofactor evidence="1">
        <name>Mg(2+)</name>
        <dbReference type="ChEBI" id="CHEBI:18420"/>
    </cofactor>
</comment>
<dbReference type="PROSITE" id="PS00444">
    <property type="entry name" value="POLYPRENYL_SYNTHASE_2"/>
    <property type="match status" value="1"/>
</dbReference>
<dbReference type="PANTHER" id="PTHR12001">
    <property type="entry name" value="GERANYLGERANYL PYROPHOSPHATE SYNTHASE"/>
    <property type="match status" value="1"/>
</dbReference>
<accession>A0A8J3QJT4</accession>
<evidence type="ECO:0000313" key="7">
    <source>
        <dbReference type="EMBL" id="GIH11896.1"/>
    </source>
</evidence>
<dbReference type="EMBL" id="BONZ01000001">
    <property type="protein sequence ID" value="GIH11896.1"/>
    <property type="molecule type" value="Genomic_DNA"/>
</dbReference>
<sequence length="367" mass="39136">MPEQTNTTTATVTPSAVGAAFGSEVAALARQEKAAAAAATTFGLRIENREMSASLVKGMGAVDQVLHAAAGNVYPDIDVRARYLIKAGGKRFRPLLTLLAAQFGDPARTEVTTAAAACELTHIATLYHDDVMDEATVRRNVPSANVRYGNSAAVLCGDLLFTAAAQLMATLGLRAVKLQTETAHRLVMGQTLETVGPRPDDDPVEHYLAVIRDKTGSLTAACAGLGAITAGCPDWMVDTLLRYGELVGIAFQISDDLLDITEPQGRTGKAPGTDLREGVETLPVLHVRANPRPQDARLLELLDGDLNDPAALQETLELLRVHPALDLARADLRRYVDETRACLPVLPEVPARGALELLADVVGNRRR</sequence>
<keyword evidence="3 6" id="KW-0808">Transferase</keyword>
<dbReference type="SFLD" id="SFLDG01017">
    <property type="entry name" value="Polyprenyl_Transferase_Like"/>
    <property type="match status" value="1"/>
</dbReference>
<comment type="caution">
    <text evidence="7">The sequence shown here is derived from an EMBL/GenBank/DDBJ whole genome shotgun (WGS) entry which is preliminary data.</text>
</comment>